<proteinExistence type="predicted"/>
<evidence type="ECO:0000256" key="4">
    <source>
        <dbReference type="ARBA" id="ARBA00023054"/>
    </source>
</evidence>
<dbReference type="Proteomes" id="UP000681967">
    <property type="component" value="Unassembled WGS sequence"/>
</dbReference>
<keyword evidence="5" id="KW-0539">Nucleus</keyword>
<dbReference type="InterPro" id="IPR039678">
    <property type="entry name" value="CTNNBL1"/>
</dbReference>
<evidence type="ECO:0000313" key="8">
    <source>
        <dbReference type="Proteomes" id="UP000681967"/>
    </source>
</evidence>
<sequence length="78" mass="8565">MDSEIELNDAVQELHAVATQSVLYHVLVNMNGINLLMGLLTHENTDISIAVISLLQELTDVDTLTESEEQATMLIDAL</sequence>
<dbReference type="Gene3D" id="1.25.10.10">
    <property type="entry name" value="Leucine-rich Repeat Variant"/>
    <property type="match status" value="1"/>
</dbReference>
<keyword evidence="2" id="KW-0597">Phosphoprotein</keyword>
<accession>A0A8S2U7L6</accession>
<evidence type="ECO:0000259" key="6">
    <source>
        <dbReference type="SMART" id="SM01156"/>
    </source>
</evidence>
<name>A0A8S2U7L6_9BILA</name>
<reference evidence="7" key="1">
    <citation type="submission" date="2021-02" db="EMBL/GenBank/DDBJ databases">
        <authorList>
            <person name="Nowell W R."/>
        </authorList>
    </citation>
    <scope>NUCLEOTIDE SEQUENCE</scope>
</reference>
<evidence type="ECO:0000256" key="2">
    <source>
        <dbReference type="ARBA" id="ARBA00022553"/>
    </source>
</evidence>
<dbReference type="EMBL" id="CAJOBH010039266">
    <property type="protein sequence ID" value="CAF4319526.1"/>
    <property type="molecule type" value="Genomic_DNA"/>
</dbReference>
<feature type="domain" description="Beta-catenin-like protein 1 N-terminal" evidence="6">
    <location>
        <begin position="1"/>
        <end position="52"/>
    </location>
</feature>
<dbReference type="GO" id="GO:0005681">
    <property type="term" value="C:spliceosomal complex"/>
    <property type="evidence" value="ECO:0007669"/>
    <property type="project" value="TreeGrafter"/>
</dbReference>
<evidence type="ECO:0000256" key="1">
    <source>
        <dbReference type="ARBA" id="ARBA00004123"/>
    </source>
</evidence>
<dbReference type="Pfam" id="PF08216">
    <property type="entry name" value="CTNNBL"/>
    <property type="match status" value="1"/>
</dbReference>
<keyword evidence="4" id="KW-0175">Coiled coil</keyword>
<dbReference type="InterPro" id="IPR011989">
    <property type="entry name" value="ARM-like"/>
</dbReference>
<evidence type="ECO:0000256" key="5">
    <source>
        <dbReference type="ARBA" id="ARBA00023242"/>
    </source>
</evidence>
<evidence type="ECO:0000256" key="3">
    <source>
        <dbReference type="ARBA" id="ARBA00022737"/>
    </source>
</evidence>
<dbReference type="InterPro" id="IPR013180">
    <property type="entry name" value="CTNNBL1_N"/>
</dbReference>
<organism evidence="7 8">
    <name type="scientific">Rotaria magnacalcarata</name>
    <dbReference type="NCBI Taxonomy" id="392030"/>
    <lineage>
        <taxon>Eukaryota</taxon>
        <taxon>Metazoa</taxon>
        <taxon>Spiralia</taxon>
        <taxon>Gnathifera</taxon>
        <taxon>Rotifera</taxon>
        <taxon>Eurotatoria</taxon>
        <taxon>Bdelloidea</taxon>
        <taxon>Philodinida</taxon>
        <taxon>Philodinidae</taxon>
        <taxon>Rotaria</taxon>
    </lineage>
</organism>
<dbReference type="PANTHER" id="PTHR14978">
    <property type="entry name" value="BETA-CATENIN-LIKE PROTEIN 1 NUCLEAR ASSOCIATED PROTEIN"/>
    <property type="match status" value="1"/>
</dbReference>
<comment type="subcellular location">
    <subcellularLocation>
        <location evidence="1">Nucleus</location>
    </subcellularLocation>
</comment>
<dbReference type="AlphaFoldDB" id="A0A8S2U7L6"/>
<evidence type="ECO:0000313" key="7">
    <source>
        <dbReference type="EMBL" id="CAF4319526.1"/>
    </source>
</evidence>
<feature type="non-terminal residue" evidence="7">
    <location>
        <position position="78"/>
    </location>
</feature>
<comment type="caution">
    <text evidence="7">The sequence shown here is derived from an EMBL/GenBank/DDBJ whole genome shotgun (WGS) entry which is preliminary data.</text>
</comment>
<gene>
    <name evidence="7" type="ORF">BYL167_LOCUS28225</name>
</gene>
<dbReference type="SMART" id="SM01156">
    <property type="entry name" value="DUF1716"/>
    <property type="match status" value="1"/>
</dbReference>
<dbReference type="PANTHER" id="PTHR14978:SF0">
    <property type="entry name" value="BETA-CATENIN-LIKE PROTEIN 1"/>
    <property type="match status" value="1"/>
</dbReference>
<keyword evidence="3" id="KW-0677">Repeat</keyword>
<protein>
    <recommendedName>
        <fullName evidence="6">Beta-catenin-like protein 1 N-terminal domain-containing protein</fullName>
    </recommendedName>
</protein>